<dbReference type="AlphaFoldDB" id="A0A3S0QZ36"/>
<evidence type="ECO:0000256" key="2">
    <source>
        <dbReference type="ARBA" id="ARBA00022679"/>
    </source>
</evidence>
<feature type="domain" description="O-GlcNAc transferase C-terminal" evidence="5">
    <location>
        <begin position="249"/>
        <end position="400"/>
    </location>
</feature>
<feature type="domain" description="O-GlcNAc transferase C-terminal" evidence="5">
    <location>
        <begin position="420"/>
        <end position="600"/>
    </location>
</feature>
<proteinExistence type="predicted"/>
<dbReference type="PANTHER" id="PTHR44998">
    <property type="match status" value="1"/>
</dbReference>
<protein>
    <submittedName>
        <fullName evidence="6">Glycosyl transferase</fullName>
    </submittedName>
</protein>
<dbReference type="RefSeq" id="WP_127429938.1">
    <property type="nucleotide sequence ID" value="NZ_BMFI01000003.1"/>
</dbReference>
<evidence type="ECO:0000259" key="5">
    <source>
        <dbReference type="Pfam" id="PF13844"/>
    </source>
</evidence>
<gene>
    <name evidence="6" type="ORF">EEQ99_02125</name>
</gene>
<dbReference type="EMBL" id="RIBW01000001">
    <property type="protein sequence ID" value="RUM05091.1"/>
    <property type="molecule type" value="Genomic_DNA"/>
</dbReference>
<dbReference type="GO" id="GO:0016740">
    <property type="term" value="F:transferase activity"/>
    <property type="evidence" value="ECO:0007669"/>
    <property type="project" value="UniProtKB-KW"/>
</dbReference>
<evidence type="ECO:0000256" key="4">
    <source>
        <dbReference type="ARBA" id="ARBA00022803"/>
    </source>
</evidence>
<accession>A0A3S0QZ36</accession>
<organism evidence="6 7">
    <name type="scientific">Rhizobium anhuiense</name>
    <dbReference type="NCBI Taxonomy" id="1184720"/>
    <lineage>
        <taxon>Bacteria</taxon>
        <taxon>Pseudomonadati</taxon>
        <taxon>Pseudomonadota</taxon>
        <taxon>Alphaproteobacteria</taxon>
        <taxon>Hyphomicrobiales</taxon>
        <taxon>Rhizobiaceae</taxon>
        <taxon>Rhizobium/Agrobacterium group</taxon>
        <taxon>Rhizobium</taxon>
    </lineage>
</organism>
<evidence type="ECO:0000313" key="6">
    <source>
        <dbReference type="EMBL" id="RUM05091.1"/>
    </source>
</evidence>
<dbReference type="PANTHER" id="PTHR44998:SF1">
    <property type="entry name" value="UDP-N-ACETYLGLUCOSAMINE--PEPTIDE N-ACETYLGLUCOSAMINYLTRANSFERASE 110 KDA SUBUNIT"/>
    <property type="match status" value="1"/>
</dbReference>
<sequence length="691" mass="76639">MVTNDASAPIPVPSLAGILELARTQRLSFTDLFQFAESRSAVGQRLEAADVYKVWIAFNETHPFLHLVYFNYSVTLRQLGDVAGSIHALRACLKLNPRFGPAHINLGRALEDSGVATQAILQWQSFVEMTAESTADGLLHRLLALQHIGRVMENAGLLEDAETALWQAMELRPDKTEAGQHWSALRQRQCKWPTLVPSDHVSMRHLLDSMSPLALACFSDDPLFQLAKAYRYNKAFVGRPDTSGFSRKVPKQKTGTGQRLRVGYVSSDLRDHAVGFALREVLELHDKKSLEIYAYYCGEPVAGDATQARMKAAVDCWRDIAALSDADAARQIADDDIDILVDVNGYTKHARTKIFAYRPAPVVVNFCGYPGTMASPFHHYIIADEHIIPPENEIYYSEKVLRIACNQPIDRKRVIAERPSRAEAGLPEDAFVFACFNGMQKITQETFADWMKILLATTGSVLWLLAGNDDVDQRLRQAAEKAGVAPERLIFAPKAPNAKHLARIALADLFLDTFPYGAHSTAADALTMGLPILTFPGKSFAARFCHSIVAAAGVPELICSGPQSYIERAIGFANDPKSLRTIRESLQAKRESCTLRDIPALAARLEALFWQMQAESEGGETPVPDLRNLDIYYDIGMELVQDNIAFSDDRAYRQAYRNKLAEWHDYAPFPYDGRLATEGFTASTISATGKS</sequence>
<evidence type="ECO:0000256" key="3">
    <source>
        <dbReference type="ARBA" id="ARBA00022737"/>
    </source>
</evidence>
<dbReference type="InterPro" id="IPR011990">
    <property type="entry name" value="TPR-like_helical_dom_sf"/>
</dbReference>
<dbReference type="SUPFAM" id="SSF48452">
    <property type="entry name" value="TPR-like"/>
    <property type="match status" value="1"/>
</dbReference>
<dbReference type="Gene3D" id="1.25.40.10">
    <property type="entry name" value="Tetratricopeptide repeat domain"/>
    <property type="match status" value="2"/>
</dbReference>
<keyword evidence="3" id="KW-0677">Repeat</keyword>
<dbReference type="InterPro" id="IPR029489">
    <property type="entry name" value="OGT/SEC/SPY_C"/>
</dbReference>
<keyword evidence="2 6" id="KW-0808">Transferase</keyword>
<dbReference type="Gene3D" id="3.40.50.11380">
    <property type="match status" value="1"/>
</dbReference>
<dbReference type="Pfam" id="PF13844">
    <property type="entry name" value="Glyco_transf_41"/>
    <property type="match status" value="2"/>
</dbReference>
<comment type="pathway">
    <text evidence="1">Protein modification; protein glycosylation.</text>
</comment>
<keyword evidence="4" id="KW-0802">TPR repeat</keyword>
<name>A0A3S0QZ36_9HYPH</name>
<dbReference type="SUPFAM" id="SSF53756">
    <property type="entry name" value="UDP-Glycosyltransferase/glycogen phosphorylase"/>
    <property type="match status" value="1"/>
</dbReference>
<comment type="caution">
    <text evidence="6">The sequence shown here is derived from an EMBL/GenBank/DDBJ whole genome shotgun (WGS) entry which is preliminary data.</text>
</comment>
<reference evidence="6 7" key="1">
    <citation type="journal article" date="2015" name="Int. J. Syst. Evol. Microbiol.">
        <title>Rhizobium anhuiense sp. nov., isolated from effective nodules of Vicia faba and Pisum sativum.</title>
        <authorList>
            <person name="Zhang Y.J."/>
            <person name="Zheng W.T."/>
            <person name="Everall I."/>
            <person name="Young J.P."/>
            <person name="Zhang X.X."/>
            <person name="Tian C.F."/>
            <person name="Sui X.H."/>
            <person name="Wang E.T."/>
            <person name="Chen W.X."/>
        </authorList>
    </citation>
    <scope>NUCLEOTIDE SEQUENCE [LARGE SCALE GENOMIC DNA]</scope>
    <source>
        <strain evidence="6 7">CCBAU 23252</strain>
    </source>
</reference>
<dbReference type="Gene3D" id="3.40.50.2000">
    <property type="entry name" value="Glycogen Phosphorylase B"/>
    <property type="match status" value="1"/>
</dbReference>
<evidence type="ECO:0000256" key="1">
    <source>
        <dbReference type="ARBA" id="ARBA00004922"/>
    </source>
</evidence>
<evidence type="ECO:0000313" key="7">
    <source>
        <dbReference type="Proteomes" id="UP000273611"/>
    </source>
</evidence>
<dbReference type="Proteomes" id="UP000273611">
    <property type="component" value="Unassembled WGS sequence"/>
</dbReference>